<proteinExistence type="predicted"/>
<evidence type="ECO:0000313" key="1">
    <source>
        <dbReference type="EMBL" id="CAG8830237.1"/>
    </source>
</evidence>
<keyword evidence="2" id="KW-1185">Reference proteome</keyword>
<organism evidence="1 2">
    <name type="scientific">Gigaspora margarita</name>
    <dbReference type="NCBI Taxonomy" id="4874"/>
    <lineage>
        <taxon>Eukaryota</taxon>
        <taxon>Fungi</taxon>
        <taxon>Fungi incertae sedis</taxon>
        <taxon>Mucoromycota</taxon>
        <taxon>Glomeromycotina</taxon>
        <taxon>Glomeromycetes</taxon>
        <taxon>Diversisporales</taxon>
        <taxon>Gigasporaceae</taxon>
        <taxon>Gigaspora</taxon>
    </lineage>
</organism>
<accession>A0ABN7WFM7</accession>
<dbReference type="EMBL" id="CAJVQB010042252">
    <property type="protein sequence ID" value="CAG8830237.1"/>
    <property type="molecule type" value="Genomic_DNA"/>
</dbReference>
<name>A0ABN7WFM7_GIGMA</name>
<protein>
    <submittedName>
        <fullName evidence="1">13694_t:CDS:1</fullName>
    </submittedName>
</protein>
<feature type="non-terminal residue" evidence="1">
    <location>
        <position position="1"/>
    </location>
</feature>
<feature type="non-terminal residue" evidence="1">
    <location>
        <position position="73"/>
    </location>
</feature>
<evidence type="ECO:0000313" key="2">
    <source>
        <dbReference type="Proteomes" id="UP000789901"/>
    </source>
</evidence>
<comment type="caution">
    <text evidence="1">The sequence shown here is derived from an EMBL/GenBank/DDBJ whole genome shotgun (WGS) entry which is preliminary data.</text>
</comment>
<sequence>VTLVQSVTMHTKGDIELSYDNLLWSVPILIYSLPSVPDSYIDNDRGRKSFELLRKSYNGVMGHKNLDSNVIVS</sequence>
<reference evidence="1 2" key="1">
    <citation type="submission" date="2021-06" db="EMBL/GenBank/DDBJ databases">
        <authorList>
            <person name="Kallberg Y."/>
            <person name="Tangrot J."/>
            <person name="Rosling A."/>
        </authorList>
    </citation>
    <scope>NUCLEOTIDE SEQUENCE [LARGE SCALE GENOMIC DNA]</scope>
    <source>
        <strain evidence="1 2">120-4 pot B 10/14</strain>
    </source>
</reference>
<dbReference type="Proteomes" id="UP000789901">
    <property type="component" value="Unassembled WGS sequence"/>
</dbReference>
<gene>
    <name evidence="1" type="ORF">GMARGA_LOCUS30251</name>
</gene>